<organism evidence="1 2">
    <name type="scientific">Flavipsychrobacter stenotrophus</name>
    <dbReference type="NCBI Taxonomy" id="2077091"/>
    <lineage>
        <taxon>Bacteria</taxon>
        <taxon>Pseudomonadati</taxon>
        <taxon>Bacteroidota</taxon>
        <taxon>Chitinophagia</taxon>
        <taxon>Chitinophagales</taxon>
        <taxon>Chitinophagaceae</taxon>
        <taxon>Flavipsychrobacter</taxon>
    </lineage>
</organism>
<evidence type="ECO:0000313" key="2">
    <source>
        <dbReference type="Proteomes" id="UP000239872"/>
    </source>
</evidence>
<dbReference type="EMBL" id="PPSL01000010">
    <property type="protein sequence ID" value="PQJ08926.1"/>
    <property type="molecule type" value="Genomic_DNA"/>
</dbReference>
<dbReference type="Proteomes" id="UP000239872">
    <property type="component" value="Unassembled WGS sequence"/>
</dbReference>
<dbReference type="RefSeq" id="WP_105041354.1">
    <property type="nucleotide sequence ID" value="NZ_PPSL01000010.1"/>
</dbReference>
<protein>
    <submittedName>
        <fullName evidence="1">Uncharacterized protein</fullName>
    </submittedName>
</protein>
<proteinExistence type="predicted"/>
<dbReference type="AlphaFoldDB" id="A0A2S7SQT4"/>
<reference evidence="1 2" key="1">
    <citation type="submission" date="2018-01" db="EMBL/GenBank/DDBJ databases">
        <title>A novel member of the phylum Bacteroidetes isolated from glacier ice.</title>
        <authorList>
            <person name="Liu Q."/>
            <person name="Xin Y.-H."/>
        </authorList>
    </citation>
    <scope>NUCLEOTIDE SEQUENCE [LARGE SCALE GENOMIC DNA]</scope>
    <source>
        <strain evidence="1 2">RB1R16</strain>
    </source>
</reference>
<name>A0A2S7SQT4_9BACT</name>
<comment type="caution">
    <text evidence="1">The sequence shown here is derived from an EMBL/GenBank/DDBJ whole genome shotgun (WGS) entry which is preliminary data.</text>
</comment>
<sequence length="240" mass="27986">MTPEQRRQYDEIQKLPFHKKTATSPKTTNNHIEKLLNQLNVEFDPEIIPVRVEPEAKTKSCYYNVEEKMKRDGGKIHYGWAIWQSQYLCEAEHHSVWEDNEGELVCVTPREQRYDKIMFVPDNNRVYKGVSISNVALNISGNPLIDDFIKIRYAICKLYEYGERKDVEVVVLPKCANDAITECDITSGAIEVFYLLGNKPTSNCYCRSLKPYRQCHGKDIDKKLQYCLSKVKQTIEEHTR</sequence>
<accession>A0A2S7SQT4</accession>
<keyword evidence="2" id="KW-1185">Reference proteome</keyword>
<gene>
    <name evidence="1" type="ORF">CJD36_021930</name>
</gene>
<dbReference type="OrthoDB" id="1551443at2"/>
<evidence type="ECO:0000313" key="1">
    <source>
        <dbReference type="EMBL" id="PQJ08926.1"/>
    </source>
</evidence>